<feature type="compositionally biased region" description="Polar residues" evidence="1">
    <location>
        <begin position="1"/>
        <end position="38"/>
    </location>
</feature>
<evidence type="ECO:0000313" key="3">
    <source>
        <dbReference type="Proteomes" id="UP000037069"/>
    </source>
</evidence>
<protein>
    <submittedName>
        <fullName evidence="2">Uncharacterized protein</fullName>
    </submittedName>
</protein>
<proteinExistence type="predicted"/>
<accession>A0A0L0CHD9</accession>
<feature type="region of interest" description="Disordered" evidence="1">
    <location>
        <begin position="126"/>
        <end position="145"/>
    </location>
</feature>
<comment type="caution">
    <text evidence="2">The sequence shown here is derived from an EMBL/GenBank/DDBJ whole genome shotgun (WGS) entry which is preliminary data.</text>
</comment>
<evidence type="ECO:0000256" key="1">
    <source>
        <dbReference type="SAM" id="MobiDB-lite"/>
    </source>
</evidence>
<feature type="region of interest" description="Disordered" evidence="1">
    <location>
        <begin position="537"/>
        <end position="576"/>
    </location>
</feature>
<gene>
    <name evidence="2" type="ORF">FF38_10086</name>
</gene>
<dbReference type="Proteomes" id="UP000037069">
    <property type="component" value="Unassembled WGS sequence"/>
</dbReference>
<feature type="compositionally biased region" description="Basic and acidic residues" evidence="1">
    <location>
        <begin position="127"/>
        <end position="138"/>
    </location>
</feature>
<dbReference type="OrthoDB" id="446723at2759"/>
<evidence type="ECO:0000313" key="2">
    <source>
        <dbReference type="EMBL" id="KNC31661.1"/>
    </source>
</evidence>
<organism evidence="2 3">
    <name type="scientific">Lucilia cuprina</name>
    <name type="common">Green bottle fly</name>
    <name type="synonym">Australian sheep blowfly</name>
    <dbReference type="NCBI Taxonomy" id="7375"/>
    <lineage>
        <taxon>Eukaryota</taxon>
        <taxon>Metazoa</taxon>
        <taxon>Ecdysozoa</taxon>
        <taxon>Arthropoda</taxon>
        <taxon>Hexapoda</taxon>
        <taxon>Insecta</taxon>
        <taxon>Pterygota</taxon>
        <taxon>Neoptera</taxon>
        <taxon>Endopterygota</taxon>
        <taxon>Diptera</taxon>
        <taxon>Brachycera</taxon>
        <taxon>Muscomorpha</taxon>
        <taxon>Oestroidea</taxon>
        <taxon>Calliphoridae</taxon>
        <taxon>Luciliinae</taxon>
        <taxon>Lucilia</taxon>
    </lineage>
</organism>
<name>A0A0L0CHD9_LUCCU</name>
<feature type="region of interest" description="Disordered" evidence="1">
    <location>
        <begin position="1"/>
        <end position="44"/>
    </location>
</feature>
<keyword evidence="3" id="KW-1185">Reference proteome</keyword>
<sequence length="754" mass="84426">MPEATISSENLAASTSAIPSKQETHGASTSLIVSSSPRTKLKSDKNELDDAIKIRYLDVKNKPNSFNDMLMLISLQKLPGSLAKINKKELSEIDKNIYEVQLNVNIISSSQKNNLYQYLKRNPSSIENKKSTTDKKELTSNQSSSIKSVNTDVSCSLGPGDHIQQHSKAPTLPIHSPHSPLLCDESANYHLKKTKLSARYINNTSFNATNDNSMLGTETSSKLICYCEKRGEESLECSNKKMSVDFGVAKRLVPTRNAATSPHLDIRKLGSMTTVTPSPSLTNDLCFKLTDCRKNQSKIHNATKIVDERNNKKVLHKLNSIGESKDIKLLRTTRSLSPRPPIRHQHAILVSETRNADMQYSRLSSINARTNKQQISKVCRSEQSSPNVIDGTEIQFSYNESANRSTGCLGNVYSDPWLKITSADNMSSSNLSANKEKRFNPASIVLKSNDDPWVKRADIESLPKSSRYELFRQSKSFSVSKFDVDPYLWNSTKSPCHLNNEKNGTSVINVKTKLRSAPSSPHFLTAPLNMFTSSTYPTNPSFNEKTPTRSSSFSPARIKDNNNPFTDYTLHRSNSPPPSISVAAEIIDEQNKSKSKLNIRSTNYEFLNVCNPLLLNARHSFSSVSEKQQGEELQLNIRRLSDQMHRADTTLTNSIKTFSSDCYVRENRKDENKALCFANDTKEPNIGEGAAMNRADFSDYLEQFRCSEAKKAAVNKERSCLWREKNKLTKSQINQPIAINKTQQSSDCLLETTC</sequence>
<feature type="compositionally biased region" description="Polar residues" evidence="1">
    <location>
        <begin position="537"/>
        <end position="554"/>
    </location>
</feature>
<dbReference type="EMBL" id="JRES01000399">
    <property type="protein sequence ID" value="KNC31661.1"/>
    <property type="molecule type" value="Genomic_DNA"/>
</dbReference>
<dbReference type="AlphaFoldDB" id="A0A0L0CHD9"/>
<reference evidence="2 3" key="1">
    <citation type="journal article" date="2015" name="Nat. Commun.">
        <title>Lucilia cuprina genome unlocks parasitic fly biology to underpin future interventions.</title>
        <authorList>
            <person name="Anstead C.A."/>
            <person name="Korhonen P.K."/>
            <person name="Young N.D."/>
            <person name="Hall R.S."/>
            <person name="Jex A.R."/>
            <person name="Murali S.C."/>
            <person name="Hughes D.S."/>
            <person name="Lee S.F."/>
            <person name="Perry T."/>
            <person name="Stroehlein A.J."/>
            <person name="Ansell B.R."/>
            <person name="Breugelmans B."/>
            <person name="Hofmann A."/>
            <person name="Qu J."/>
            <person name="Dugan S."/>
            <person name="Lee S.L."/>
            <person name="Chao H."/>
            <person name="Dinh H."/>
            <person name="Han Y."/>
            <person name="Doddapaneni H.V."/>
            <person name="Worley K.C."/>
            <person name="Muzny D.M."/>
            <person name="Ioannidis P."/>
            <person name="Waterhouse R.M."/>
            <person name="Zdobnov E.M."/>
            <person name="James P.J."/>
            <person name="Bagnall N.H."/>
            <person name="Kotze A.C."/>
            <person name="Gibbs R.A."/>
            <person name="Richards S."/>
            <person name="Batterham P."/>
            <person name="Gasser R.B."/>
        </authorList>
    </citation>
    <scope>NUCLEOTIDE SEQUENCE [LARGE SCALE GENOMIC DNA]</scope>
    <source>
        <strain evidence="2 3">LS</strain>
        <tissue evidence="2">Full body</tissue>
    </source>
</reference>
<feature type="compositionally biased region" description="Polar residues" evidence="1">
    <location>
        <begin position="561"/>
        <end position="574"/>
    </location>
</feature>